<dbReference type="GO" id="GO:0004190">
    <property type="term" value="F:aspartic-type endopeptidase activity"/>
    <property type="evidence" value="ECO:0007669"/>
    <property type="project" value="UniProtKB-KW"/>
</dbReference>
<dbReference type="Proteomes" id="UP000290289">
    <property type="component" value="Chromosome 11"/>
</dbReference>
<comment type="caution">
    <text evidence="8">The sequence shown here is derived from an EMBL/GenBank/DDBJ whole genome shotgun (WGS) entry which is preliminary data.</text>
</comment>
<feature type="signal peptide" evidence="6">
    <location>
        <begin position="1"/>
        <end position="27"/>
    </location>
</feature>
<keyword evidence="9" id="KW-1185">Reference proteome</keyword>
<evidence type="ECO:0000256" key="1">
    <source>
        <dbReference type="ARBA" id="ARBA00007447"/>
    </source>
</evidence>
<proteinExistence type="inferred from homology"/>
<evidence type="ECO:0000313" key="8">
    <source>
        <dbReference type="EMBL" id="RXH82945.1"/>
    </source>
</evidence>
<keyword evidence="4" id="KW-0378">Hydrolase</keyword>
<dbReference type="InterPro" id="IPR032861">
    <property type="entry name" value="TAXi_N"/>
</dbReference>
<keyword evidence="6" id="KW-0732">Signal</keyword>
<evidence type="ECO:0000256" key="4">
    <source>
        <dbReference type="ARBA" id="ARBA00022801"/>
    </source>
</evidence>
<dbReference type="AlphaFoldDB" id="A0A498ILC1"/>
<feature type="chain" id="PRO_5019727470" description="Peptidase A1 domain-containing protein" evidence="6">
    <location>
        <begin position="28"/>
        <end position="452"/>
    </location>
</feature>
<dbReference type="PROSITE" id="PS51767">
    <property type="entry name" value="PEPTIDASE_A1"/>
    <property type="match status" value="1"/>
</dbReference>
<keyword evidence="3" id="KW-0064">Aspartyl protease</keyword>
<protein>
    <recommendedName>
        <fullName evidence="7">Peptidase A1 domain-containing protein</fullName>
    </recommendedName>
</protein>
<feature type="domain" description="Peptidase A1" evidence="7">
    <location>
        <begin position="97"/>
        <end position="446"/>
    </location>
</feature>
<dbReference type="EMBL" id="RDQH01000337">
    <property type="protein sequence ID" value="RXH82945.1"/>
    <property type="molecule type" value="Genomic_DNA"/>
</dbReference>
<dbReference type="InterPro" id="IPR034161">
    <property type="entry name" value="Pepsin-like_plant"/>
</dbReference>
<dbReference type="GO" id="GO:0006508">
    <property type="term" value="P:proteolysis"/>
    <property type="evidence" value="ECO:0007669"/>
    <property type="project" value="UniProtKB-KW"/>
</dbReference>
<keyword evidence="5" id="KW-0325">Glycoprotein</keyword>
<evidence type="ECO:0000256" key="2">
    <source>
        <dbReference type="ARBA" id="ARBA00022670"/>
    </source>
</evidence>
<organism evidence="8 9">
    <name type="scientific">Malus domestica</name>
    <name type="common">Apple</name>
    <name type="synonym">Pyrus malus</name>
    <dbReference type="NCBI Taxonomy" id="3750"/>
    <lineage>
        <taxon>Eukaryota</taxon>
        <taxon>Viridiplantae</taxon>
        <taxon>Streptophyta</taxon>
        <taxon>Embryophyta</taxon>
        <taxon>Tracheophyta</taxon>
        <taxon>Spermatophyta</taxon>
        <taxon>Magnoliopsida</taxon>
        <taxon>eudicotyledons</taxon>
        <taxon>Gunneridae</taxon>
        <taxon>Pentapetalae</taxon>
        <taxon>rosids</taxon>
        <taxon>fabids</taxon>
        <taxon>Rosales</taxon>
        <taxon>Rosaceae</taxon>
        <taxon>Amygdaloideae</taxon>
        <taxon>Maleae</taxon>
        <taxon>Malus</taxon>
    </lineage>
</organism>
<keyword evidence="2" id="KW-0645">Protease</keyword>
<comment type="similarity">
    <text evidence="1">Belongs to the peptidase A1 family.</text>
</comment>
<dbReference type="PANTHER" id="PTHR47967">
    <property type="entry name" value="OS07G0603500 PROTEIN-RELATED"/>
    <property type="match status" value="1"/>
</dbReference>
<evidence type="ECO:0000256" key="5">
    <source>
        <dbReference type="ARBA" id="ARBA00023180"/>
    </source>
</evidence>
<dbReference type="CDD" id="cd05476">
    <property type="entry name" value="pepsin_A_like_plant"/>
    <property type="match status" value="1"/>
</dbReference>
<dbReference type="PANTHER" id="PTHR47967:SF123">
    <property type="entry name" value="ASPARTIC PROTEINASE NEPENTHESIN-1-LIKE"/>
    <property type="match status" value="1"/>
</dbReference>
<sequence length="452" mass="49753">MAGVQAFVSTILFLSLITFSTFHPTHSKPNGFSLRLIPRDSPESPLYPGNLTVHERIERLVRFSKARARYVELTSGSNSTADLNQIELTLLRDNFFYIVQIALGTPKVPQLLLLDTGGGLIWTQCQPCVACYPQQGNPIFDSTTSSTYRKLPCDHPLCSGANPLYQCANNECVYNIGYGGGATTRGVASFETFTFPTDTAENVIFGCSKENRNIQFSKSGYISGVMGLSLSPDSLVTQLADKTKKTFSYCLLPFTDALINPGFVKFGDEIPLPAGNVYTSPFVTPPGQHYYYLNLLDISVGLKRLGFPPGTFTIGQGGTGGFFIDSGALIPQLNTDASGRNAYREVMRAFQQWYDGLKLTRIGKVPEGLALCYKYTPDFNQFATLTYHLQDANYVVDGKYAHVFNKDAAYFCVAMMPGNGKSMLGAWHQQNMRVTYNGNINSLQFSVETCPS</sequence>
<dbReference type="Pfam" id="PF14543">
    <property type="entry name" value="TAXi_N"/>
    <property type="match status" value="1"/>
</dbReference>
<evidence type="ECO:0000256" key="6">
    <source>
        <dbReference type="SAM" id="SignalP"/>
    </source>
</evidence>
<dbReference type="InterPro" id="IPR032799">
    <property type="entry name" value="TAXi_C"/>
</dbReference>
<evidence type="ECO:0000313" key="9">
    <source>
        <dbReference type="Proteomes" id="UP000290289"/>
    </source>
</evidence>
<evidence type="ECO:0000259" key="7">
    <source>
        <dbReference type="PROSITE" id="PS51767"/>
    </source>
</evidence>
<dbReference type="Gene3D" id="2.40.70.10">
    <property type="entry name" value="Acid Proteases"/>
    <property type="match status" value="2"/>
</dbReference>
<reference evidence="8 9" key="1">
    <citation type="submission" date="2018-10" db="EMBL/GenBank/DDBJ databases">
        <title>A high-quality apple genome assembly.</title>
        <authorList>
            <person name="Hu J."/>
        </authorList>
    </citation>
    <scope>NUCLEOTIDE SEQUENCE [LARGE SCALE GENOMIC DNA]</scope>
    <source>
        <strain evidence="9">cv. HFTH1</strain>
        <tissue evidence="8">Young leaf</tissue>
    </source>
</reference>
<dbReference type="InterPro" id="IPR021109">
    <property type="entry name" value="Peptidase_aspartic_dom_sf"/>
</dbReference>
<dbReference type="InterPro" id="IPR051708">
    <property type="entry name" value="Plant_Aspart_Prot_A1"/>
</dbReference>
<dbReference type="InterPro" id="IPR033121">
    <property type="entry name" value="PEPTIDASE_A1"/>
</dbReference>
<dbReference type="GO" id="GO:0005576">
    <property type="term" value="C:extracellular region"/>
    <property type="evidence" value="ECO:0007669"/>
    <property type="project" value="TreeGrafter"/>
</dbReference>
<accession>A0A498ILC1</accession>
<name>A0A498ILC1_MALDO</name>
<dbReference type="SUPFAM" id="SSF50630">
    <property type="entry name" value="Acid proteases"/>
    <property type="match status" value="1"/>
</dbReference>
<dbReference type="Pfam" id="PF14541">
    <property type="entry name" value="TAXi_C"/>
    <property type="match status" value="1"/>
</dbReference>
<gene>
    <name evidence="8" type="ORF">DVH24_003443</name>
</gene>
<evidence type="ECO:0000256" key="3">
    <source>
        <dbReference type="ARBA" id="ARBA00022750"/>
    </source>
</evidence>